<organism evidence="1 2">
    <name type="scientific">Ephemerocybe angulata</name>
    <dbReference type="NCBI Taxonomy" id="980116"/>
    <lineage>
        <taxon>Eukaryota</taxon>
        <taxon>Fungi</taxon>
        <taxon>Dikarya</taxon>
        <taxon>Basidiomycota</taxon>
        <taxon>Agaricomycotina</taxon>
        <taxon>Agaricomycetes</taxon>
        <taxon>Agaricomycetidae</taxon>
        <taxon>Agaricales</taxon>
        <taxon>Agaricineae</taxon>
        <taxon>Psathyrellaceae</taxon>
        <taxon>Ephemerocybe</taxon>
    </lineage>
</organism>
<dbReference type="InterPro" id="IPR032675">
    <property type="entry name" value="LRR_dom_sf"/>
</dbReference>
<reference evidence="1 2" key="1">
    <citation type="submission" date="2020-07" db="EMBL/GenBank/DDBJ databases">
        <title>Comparative genomics of pyrophilous fungi reveals a link between fire events and developmental genes.</title>
        <authorList>
            <consortium name="DOE Joint Genome Institute"/>
            <person name="Steindorff A.S."/>
            <person name="Carver A."/>
            <person name="Calhoun S."/>
            <person name="Stillman K."/>
            <person name="Liu H."/>
            <person name="Lipzen A."/>
            <person name="Pangilinan J."/>
            <person name="Labutti K."/>
            <person name="Bruns T.D."/>
            <person name="Grigoriev I.V."/>
        </authorList>
    </citation>
    <scope>NUCLEOTIDE SEQUENCE [LARGE SCALE GENOMIC DNA]</scope>
    <source>
        <strain evidence="1 2">CBS 144469</strain>
    </source>
</reference>
<dbReference type="Gene3D" id="3.80.10.10">
    <property type="entry name" value="Ribonuclease Inhibitor"/>
    <property type="match status" value="1"/>
</dbReference>
<gene>
    <name evidence="1" type="ORF">DFP72DRAFT_923729</name>
</gene>
<evidence type="ECO:0000313" key="1">
    <source>
        <dbReference type="EMBL" id="KAF6745962.1"/>
    </source>
</evidence>
<comment type="caution">
    <text evidence="1">The sequence shown here is derived from an EMBL/GenBank/DDBJ whole genome shotgun (WGS) entry which is preliminary data.</text>
</comment>
<proteinExistence type="predicted"/>
<dbReference type="AlphaFoldDB" id="A0A8H6HGX5"/>
<dbReference type="SUPFAM" id="SSF52047">
    <property type="entry name" value="RNI-like"/>
    <property type="match status" value="1"/>
</dbReference>
<name>A0A8H6HGX5_9AGAR</name>
<dbReference type="OrthoDB" id="2878550at2759"/>
<accession>A0A8H6HGX5</accession>
<dbReference type="Proteomes" id="UP000521943">
    <property type="component" value="Unassembled WGS sequence"/>
</dbReference>
<keyword evidence="2" id="KW-1185">Reference proteome</keyword>
<dbReference type="EMBL" id="JACGCI010000097">
    <property type="protein sequence ID" value="KAF6745962.1"/>
    <property type="molecule type" value="Genomic_DNA"/>
</dbReference>
<evidence type="ECO:0008006" key="3">
    <source>
        <dbReference type="Google" id="ProtNLM"/>
    </source>
</evidence>
<protein>
    <recommendedName>
        <fullName evidence="3">F-box domain-containing protein</fullName>
    </recommendedName>
</protein>
<evidence type="ECO:0000313" key="2">
    <source>
        <dbReference type="Proteomes" id="UP000521943"/>
    </source>
</evidence>
<sequence>MGDHKPDFTHLIKSNVVPSSIEEASVQQVIETLEANIVHLQSQLDGLHNRLRQHRAILSPVRRLPAEVLGEVFKFAVPKAEEKGWKSVSDTLRLVCKSWGKASQLTLQLWDTVRISYEDPSLELLKYEKIASWLAKSGSLPRTLEFVASRCEDVKTAHDCPCQFGGECLSVHPAISRLLAGGPSLSHFVLESTGPGCFRNLIASIDAIQPPGHIRQWDTLTSLSLRFSAAFEAWPGHLEAIDSIFQHLPTHLTALDLRLPCSESAFHDTTDSITIPIRVPPSVLERLKTFKIHCDWPGPHILTMLQHCKNVETLTIDHLDQHPDLTDFTSQALIQSFGPERRLTLPRVHTLEVRACDTIPSLVNLRAPALRNISFHCGESEVYKRGTSIAAFFANILNDFLKASGVHDIHSLSIYHLAISADDLLESLVMLPSLVHVTLDDVIVVPTGPIRVWEGLRKRAEEAAEALGLGLGNIPALQGYLPNIQKLDILHASSDYPFIDVLEFLQERRKHTVLGASPCHLTASYRKYHLYNEEESDVQECRELGDRVSFVPPTEEEFWA</sequence>